<name>A0ACC3S8C5_9PEZI</name>
<comment type="caution">
    <text evidence="1">The sequence shown here is derived from an EMBL/GenBank/DDBJ whole genome shotgun (WGS) entry which is preliminary data.</text>
</comment>
<evidence type="ECO:0000313" key="1">
    <source>
        <dbReference type="EMBL" id="KAK8201904.1"/>
    </source>
</evidence>
<keyword evidence="2" id="KW-1185">Reference proteome</keyword>
<reference evidence="1" key="1">
    <citation type="submission" date="2024-02" db="EMBL/GenBank/DDBJ databases">
        <title>Metagenome Assembled Genome of Zalaria obscura JY119.</title>
        <authorList>
            <person name="Vighnesh L."/>
            <person name="Jagadeeshwari U."/>
            <person name="Venkata Ramana C."/>
            <person name="Sasikala C."/>
        </authorList>
    </citation>
    <scope>NUCLEOTIDE SEQUENCE</scope>
    <source>
        <strain evidence="1">JY119</strain>
    </source>
</reference>
<accession>A0ACC3S8C5</accession>
<evidence type="ECO:0000313" key="2">
    <source>
        <dbReference type="Proteomes" id="UP001320706"/>
    </source>
</evidence>
<proteinExistence type="predicted"/>
<dbReference type="EMBL" id="JAMKPW020000033">
    <property type="protein sequence ID" value="KAK8201904.1"/>
    <property type="molecule type" value="Genomic_DNA"/>
</dbReference>
<organism evidence="1 2">
    <name type="scientific">Zalaria obscura</name>
    <dbReference type="NCBI Taxonomy" id="2024903"/>
    <lineage>
        <taxon>Eukaryota</taxon>
        <taxon>Fungi</taxon>
        <taxon>Dikarya</taxon>
        <taxon>Ascomycota</taxon>
        <taxon>Pezizomycotina</taxon>
        <taxon>Dothideomycetes</taxon>
        <taxon>Dothideomycetidae</taxon>
        <taxon>Dothideales</taxon>
        <taxon>Zalariaceae</taxon>
        <taxon>Zalaria</taxon>
    </lineage>
</organism>
<gene>
    <name evidence="1" type="ORF">M8818_005429</name>
</gene>
<dbReference type="Proteomes" id="UP001320706">
    <property type="component" value="Unassembled WGS sequence"/>
</dbReference>
<protein>
    <submittedName>
        <fullName evidence="1">Uncharacterized protein</fullName>
    </submittedName>
</protein>
<sequence length="83" mass="8610">MIRCTLGALREVDGYSALASGAETGLAGQGWNRALYIRLAGQECMVGTSRLALSERLGARGLSFTCAPDVTAASLPTISHPVT</sequence>